<dbReference type="CDD" id="cd08168">
    <property type="entry name" value="Cytochrom_C3"/>
    <property type="match status" value="1"/>
</dbReference>
<accession>A0ABS1VAM0</accession>
<dbReference type="PANTHER" id="PTHR39425:SF1">
    <property type="entry name" value="CYTOCHROME C7-LIKE DOMAIN-CONTAINING PROTEIN"/>
    <property type="match status" value="1"/>
</dbReference>
<dbReference type="InterPro" id="IPR036280">
    <property type="entry name" value="Multihaem_cyt_sf"/>
</dbReference>
<gene>
    <name evidence="2" type="ORF">JMJ55_25655</name>
</gene>
<evidence type="ECO:0000313" key="2">
    <source>
        <dbReference type="EMBL" id="MBL6458725.1"/>
    </source>
</evidence>
<dbReference type="Gene3D" id="3.90.10.10">
    <property type="entry name" value="Cytochrome C3"/>
    <property type="match status" value="2"/>
</dbReference>
<organism evidence="2 3">
    <name type="scientific">Belnapia mucosa</name>
    <dbReference type="NCBI Taxonomy" id="2804532"/>
    <lineage>
        <taxon>Bacteria</taxon>
        <taxon>Pseudomonadati</taxon>
        <taxon>Pseudomonadota</taxon>
        <taxon>Alphaproteobacteria</taxon>
        <taxon>Acetobacterales</taxon>
        <taxon>Roseomonadaceae</taxon>
        <taxon>Belnapia</taxon>
    </lineage>
</organism>
<sequence>MALPYTPHVTGQGFTPAQPVPFNHEHHVGELGIECRYCHTSVEQSRFAGLPPTHTCMSCHSQLWTNASVLEPVRRSLAERKPIPWTRVNALPDYVFFDHSIHVAKGVGCTTCHGNVDSMPLMRQAAPLTMGWCLDCHRDPTPHLRPAAEVFAGHWTPPEDQEKRGAALMRHYGIRTEHLSDCSVCHR</sequence>
<evidence type="ECO:0000313" key="3">
    <source>
        <dbReference type="Proteomes" id="UP000606490"/>
    </source>
</evidence>
<dbReference type="EMBL" id="JAEUXJ010000018">
    <property type="protein sequence ID" value="MBL6458725.1"/>
    <property type="molecule type" value="Genomic_DNA"/>
</dbReference>
<name>A0ABS1VAM0_9PROT</name>
<reference evidence="2 3" key="1">
    <citation type="submission" date="2021-01" db="EMBL/GenBank/DDBJ databases">
        <title>Belnapia mucosa sp. nov. and Belnapia arida sp. nov., isolated from the Tabernas Desert (Almeria, Spain).</title>
        <authorList>
            <person name="Molina-Menor E."/>
            <person name="Vidal-Verdu A."/>
            <person name="Calonge A."/>
            <person name="Satari L."/>
            <person name="Pereto Magraner J."/>
            <person name="Porcar Miralles M."/>
        </authorList>
    </citation>
    <scope>NUCLEOTIDE SEQUENCE [LARGE SCALE GENOMIC DNA]</scope>
    <source>
        <strain evidence="2 3">T6</strain>
    </source>
</reference>
<evidence type="ECO:0000259" key="1">
    <source>
        <dbReference type="Pfam" id="PF14522"/>
    </source>
</evidence>
<dbReference type="Pfam" id="PF14522">
    <property type="entry name" value="Cytochrome_C7"/>
    <property type="match status" value="1"/>
</dbReference>
<keyword evidence="3" id="KW-1185">Reference proteome</keyword>
<dbReference type="InterPro" id="IPR029467">
    <property type="entry name" value="Cyt_c7-like"/>
</dbReference>
<proteinExistence type="predicted"/>
<protein>
    <submittedName>
        <fullName evidence="2">Cytochrome c3 family protein</fullName>
    </submittedName>
</protein>
<dbReference type="PANTHER" id="PTHR39425">
    <property type="entry name" value="LIPOPROTEIN CYTOCHROME C"/>
    <property type="match status" value="1"/>
</dbReference>
<comment type="caution">
    <text evidence="2">The sequence shown here is derived from an EMBL/GenBank/DDBJ whole genome shotgun (WGS) entry which is preliminary data.</text>
</comment>
<dbReference type="Proteomes" id="UP000606490">
    <property type="component" value="Unassembled WGS sequence"/>
</dbReference>
<dbReference type="SUPFAM" id="SSF48695">
    <property type="entry name" value="Multiheme cytochromes"/>
    <property type="match status" value="1"/>
</dbReference>
<feature type="domain" description="Cytochrome c7-like" evidence="1">
    <location>
        <begin position="96"/>
        <end position="187"/>
    </location>
</feature>